<protein>
    <submittedName>
        <fullName evidence="1">HAD domain-containing protein</fullName>
    </submittedName>
</protein>
<accession>A0ABT2UDY4</accession>
<reference evidence="1 2" key="1">
    <citation type="submission" date="2022-09" db="EMBL/GenBank/DDBJ databases">
        <authorList>
            <person name="Han X.L."/>
            <person name="Wang Q."/>
            <person name="Lu T."/>
        </authorList>
    </citation>
    <scope>NUCLEOTIDE SEQUENCE [LARGE SCALE GENOMIC DNA]</scope>
    <source>
        <strain evidence="1 2">WQ 127069</strain>
    </source>
</reference>
<organism evidence="1 2">
    <name type="scientific">Paenibacillus baimaensis</name>
    <dbReference type="NCBI Taxonomy" id="2982185"/>
    <lineage>
        <taxon>Bacteria</taxon>
        <taxon>Bacillati</taxon>
        <taxon>Bacillota</taxon>
        <taxon>Bacilli</taxon>
        <taxon>Bacillales</taxon>
        <taxon>Paenibacillaceae</taxon>
        <taxon>Paenibacillus</taxon>
    </lineage>
</organism>
<sequence>MKLIFLDIDGVLVTSNSLIPSDKYFGHTFDPNCVRKLIEILTATKAKIVISSSWREGRTLTQLQSIFRANGLEDCVIGVTPSFNDETIRGIEIQTYLDAFDDLEGFVIIDDEEEMGELEPFLVETDFRTGITESVKDDVINRLMMNKQ</sequence>
<name>A0ABT2UDY4_9BACL</name>
<dbReference type="InterPro" id="IPR036412">
    <property type="entry name" value="HAD-like_sf"/>
</dbReference>
<dbReference type="EMBL" id="JAOQIO010000018">
    <property type="protein sequence ID" value="MCU6792102.1"/>
    <property type="molecule type" value="Genomic_DNA"/>
</dbReference>
<keyword evidence="2" id="KW-1185">Reference proteome</keyword>
<proteinExistence type="predicted"/>
<dbReference type="SUPFAM" id="SSF56784">
    <property type="entry name" value="HAD-like"/>
    <property type="match status" value="1"/>
</dbReference>
<gene>
    <name evidence="1" type="ORF">OB236_08180</name>
</gene>
<dbReference type="Gene3D" id="3.40.50.1000">
    <property type="entry name" value="HAD superfamily/HAD-like"/>
    <property type="match status" value="1"/>
</dbReference>
<evidence type="ECO:0000313" key="2">
    <source>
        <dbReference type="Proteomes" id="UP001652445"/>
    </source>
</evidence>
<dbReference type="InterPro" id="IPR023214">
    <property type="entry name" value="HAD_sf"/>
</dbReference>
<dbReference type="Pfam" id="PF18143">
    <property type="entry name" value="HAD_SAK_2"/>
    <property type="match status" value="1"/>
</dbReference>
<comment type="caution">
    <text evidence="1">The sequence shown here is derived from an EMBL/GenBank/DDBJ whole genome shotgun (WGS) entry which is preliminary data.</text>
</comment>
<dbReference type="Proteomes" id="UP001652445">
    <property type="component" value="Unassembled WGS sequence"/>
</dbReference>
<evidence type="ECO:0000313" key="1">
    <source>
        <dbReference type="EMBL" id="MCU6792102.1"/>
    </source>
</evidence>
<dbReference type="RefSeq" id="WP_262683508.1">
    <property type="nucleotide sequence ID" value="NZ_JAOQIO010000018.1"/>
</dbReference>